<sequence length="931" mass="106079">MISAQVKTQNLDQAQALFDSAPEKDSVTYNSMLSGFVRTHGYETHALKLFLTMQSASVGVKIDEFTLATMLNLMAKICVPCYGRQLQSFMVKTGNDSDGFVMSALIDMYSKCGCFRDACQVFNVGYAQKGYEEEAIKLFGCMSKSRFRWNEHTFASVLSACSGMKNLKLGKEVHAWVLKDGMYSNPFVSSGIVDVYSKCGNMKNAESVYVTIGLENSFSITSMIVGYSFQGNMVEARRLFDSSFDKNFVTWTAMFSGYVKSQQCDAVFELLKEFNAKGETIPDALFLISGLGACSLQAAMGPGKQIHAYILRSGIEMEEKLISAMADMYSKSAHAHHGYQDEAIQLFDEMLEKGFRPDEVTFLALLSACRHSGLVELGEKYFYSMAEDYAITPEIDHYACMIDLYGGSNQLEKAVEFMRKIPIERDAVLLGTLLNACKINRNVELAREAEEELLRIGDYNRAGYVQLANVYAAEGKWVEMGKIRKKMRGKEISFLSRKRREQALVVFDIDHGSRPSFDSLFKDVTDYAKFKRDFFFRLLGNQGGDEITSTKEENKKSDADNKRRGAENEVEEEEEYGIWSKLPMDLQIAIIRCISSIGRDHRNLRDVCRRWRSLVPPLRWIPDSKAIRYPWLVSFQIEDGIFNFYDPTSDFTYEMNTEASNPRILSSCGGWLLLFEGERSIYMLEPFRKMRIDLPLLPHGFTILNPHVFEVSKTTTCCHFTRIYRTLSGQLGFLEFLSERAAWTRYSTNDRSFLPSWNNLVILHGCVYCLDNGGKLGRFERVRNRREWLVLNKSQTLCFPSKLWRSFLVSVSLTNKLMAVFVGASGGWVHVVKFNFTTRKWQLVDGLGNLVLFVGRTSIAVEAEEDRLKNKIFFPVFKKADGNSIIFYSLESGRFHSLGSKNSCLDFHDWKDFKFLSNSTWIQPGLIPTFR</sequence>
<evidence type="ECO:0000313" key="2">
    <source>
        <dbReference type="Proteomes" id="UP001062846"/>
    </source>
</evidence>
<reference evidence="1" key="1">
    <citation type="submission" date="2022-02" db="EMBL/GenBank/DDBJ databases">
        <title>Plant Genome Project.</title>
        <authorList>
            <person name="Zhang R.-G."/>
        </authorList>
    </citation>
    <scope>NUCLEOTIDE SEQUENCE</scope>
    <source>
        <strain evidence="1">AT1</strain>
    </source>
</reference>
<proteinExistence type="predicted"/>
<gene>
    <name evidence="1" type="ORF">RHMOL_Rhmol11G0257800</name>
</gene>
<dbReference type="Proteomes" id="UP001062846">
    <property type="component" value="Chromosome 11"/>
</dbReference>
<protein>
    <submittedName>
        <fullName evidence="1">Uncharacterized protein</fullName>
    </submittedName>
</protein>
<comment type="caution">
    <text evidence="1">The sequence shown here is derived from an EMBL/GenBank/DDBJ whole genome shotgun (WGS) entry which is preliminary data.</text>
</comment>
<evidence type="ECO:0000313" key="1">
    <source>
        <dbReference type="EMBL" id="KAI8532949.1"/>
    </source>
</evidence>
<organism evidence="1 2">
    <name type="scientific">Rhododendron molle</name>
    <name type="common">Chinese azalea</name>
    <name type="synonym">Azalea mollis</name>
    <dbReference type="NCBI Taxonomy" id="49168"/>
    <lineage>
        <taxon>Eukaryota</taxon>
        <taxon>Viridiplantae</taxon>
        <taxon>Streptophyta</taxon>
        <taxon>Embryophyta</taxon>
        <taxon>Tracheophyta</taxon>
        <taxon>Spermatophyta</taxon>
        <taxon>Magnoliopsida</taxon>
        <taxon>eudicotyledons</taxon>
        <taxon>Gunneridae</taxon>
        <taxon>Pentapetalae</taxon>
        <taxon>asterids</taxon>
        <taxon>Ericales</taxon>
        <taxon>Ericaceae</taxon>
        <taxon>Ericoideae</taxon>
        <taxon>Rhodoreae</taxon>
        <taxon>Rhododendron</taxon>
    </lineage>
</organism>
<dbReference type="EMBL" id="CM046398">
    <property type="protein sequence ID" value="KAI8532949.1"/>
    <property type="molecule type" value="Genomic_DNA"/>
</dbReference>
<accession>A0ACC0LWD9</accession>
<keyword evidence="2" id="KW-1185">Reference proteome</keyword>
<name>A0ACC0LWD9_RHOML</name>